<proteinExistence type="predicted"/>
<dbReference type="SUPFAM" id="SSF51556">
    <property type="entry name" value="Metallo-dependent hydrolases"/>
    <property type="match status" value="1"/>
</dbReference>
<dbReference type="GO" id="GO:0016787">
    <property type="term" value="F:hydrolase activity"/>
    <property type="evidence" value="ECO:0007669"/>
    <property type="project" value="UniProtKB-KW"/>
</dbReference>
<sequence length="238" mass="27474">MHDAHYHYSKEINALQNEYGISGICNVANEKEFELVHQKQLFYSCGIHPWNASLDTFESMLPLLKKAPIIGEIGMDSVWCDLDLNIQKEVFEKQLQLAHALNKPVILHTKGQEKTILELIRKYPNTYVVHWYGCMDYVKEYDEVVSYFTIGPSIGKEEEVTHLVEQVSMEKLLMESDGIEAVKWAIDSDDYIAALKNEITMVASLKNQSYSEVERILDQNFSKLKKNRRISSPMQDSH</sequence>
<evidence type="ECO:0000313" key="1">
    <source>
        <dbReference type="EMBL" id="MBC6011719.1"/>
    </source>
</evidence>
<dbReference type="PANTHER" id="PTHR46124">
    <property type="entry name" value="D-AMINOACYL-TRNA DEACYLASE"/>
    <property type="match status" value="1"/>
</dbReference>
<dbReference type="RefSeq" id="WP_186998652.1">
    <property type="nucleotide sequence ID" value="NZ_JACRWH010000005.1"/>
</dbReference>
<keyword evidence="1" id="KW-0378">Hydrolase</keyword>
<protein>
    <submittedName>
        <fullName evidence="1">TatD family hydrolase</fullName>
    </submittedName>
</protein>
<dbReference type="Pfam" id="PF01026">
    <property type="entry name" value="TatD_DNase"/>
    <property type="match status" value="1"/>
</dbReference>
<name>A0ABR7KG67_9FIRM</name>
<dbReference type="InterPro" id="IPR001130">
    <property type="entry name" value="TatD-like"/>
</dbReference>
<evidence type="ECO:0000313" key="2">
    <source>
        <dbReference type="Proteomes" id="UP000649075"/>
    </source>
</evidence>
<dbReference type="PIRSF" id="PIRSF005902">
    <property type="entry name" value="DNase_TatD"/>
    <property type="match status" value="1"/>
</dbReference>
<dbReference type="Proteomes" id="UP000649075">
    <property type="component" value="Unassembled WGS sequence"/>
</dbReference>
<keyword evidence="2" id="KW-1185">Reference proteome</keyword>
<reference evidence="1 2" key="1">
    <citation type="submission" date="2020-08" db="EMBL/GenBank/DDBJ databases">
        <authorList>
            <person name="Liu C."/>
            <person name="Sun Q."/>
        </authorList>
    </citation>
    <scope>NUCLEOTIDE SEQUENCE [LARGE SCALE GENOMIC DNA]</scope>
    <source>
        <strain evidence="1 2">L34</strain>
    </source>
</reference>
<dbReference type="EMBL" id="JACRWH010000005">
    <property type="protein sequence ID" value="MBC6011719.1"/>
    <property type="molecule type" value="Genomic_DNA"/>
</dbReference>
<accession>A0ABR7KG67</accession>
<dbReference type="Gene3D" id="3.20.20.140">
    <property type="entry name" value="Metal-dependent hydrolases"/>
    <property type="match status" value="1"/>
</dbReference>
<gene>
    <name evidence="1" type="ORF">H8911_02970</name>
</gene>
<dbReference type="PANTHER" id="PTHR46124:SF2">
    <property type="entry name" value="D-AMINOACYL-TRNA DEACYLASE"/>
    <property type="match status" value="1"/>
</dbReference>
<dbReference type="InterPro" id="IPR032466">
    <property type="entry name" value="Metal_Hydrolase"/>
</dbReference>
<organism evidence="1 2">
    <name type="scientific">Holdemanella hominis</name>
    <dbReference type="NCBI Taxonomy" id="2764327"/>
    <lineage>
        <taxon>Bacteria</taxon>
        <taxon>Bacillati</taxon>
        <taxon>Bacillota</taxon>
        <taxon>Erysipelotrichia</taxon>
        <taxon>Erysipelotrichales</taxon>
        <taxon>Erysipelotrichaceae</taxon>
        <taxon>Holdemanella</taxon>
    </lineage>
</organism>
<comment type="caution">
    <text evidence="1">The sequence shown here is derived from an EMBL/GenBank/DDBJ whole genome shotgun (WGS) entry which is preliminary data.</text>
</comment>